<sequence>MRDGKESDLKLLQEFDSRQVERELNLLGMGYSKLKHRQALNEASGYFIGRYKIGKSVLELDKTGKMSIFRFECYLYSRLLVLLLSTQVETRLRRVAEKDFELSEWKARSYLKNE</sequence>
<proteinExistence type="predicted"/>
<gene>
    <name evidence="1" type="ORF">HUW48_06850</name>
</gene>
<evidence type="ECO:0000313" key="2">
    <source>
        <dbReference type="Proteomes" id="UP000514509"/>
    </source>
</evidence>
<reference evidence="1 2" key="1">
    <citation type="submission" date="2020-08" db="EMBL/GenBank/DDBJ databases">
        <title>Adhaeribacter dokdonensis sp. nov., isolated from the rhizosphere of Elymus tsukushiensis, a plant native to the Dokdo Islands, Republic of Korea.</title>
        <authorList>
            <person name="Ghim S.Y."/>
        </authorList>
    </citation>
    <scope>NUCLEOTIDE SEQUENCE [LARGE SCALE GENOMIC DNA]</scope>
    <source>
        <strain evidence="1 2">KUDC8001</strain>
    </source>
</reference>
<name>A0A7L7L4S3_9BACT</name>
<protein>
    <submittedName>
        <fullName evidence="1">Uncharacterized protein</fullName>
    </submittedName>
</protein>
<keyword evidence="2" id="KW-1185">Reference proteome</keyword>
<dbReference type="EMBL" id="CP055153">
    <property type="protein sequence ID" value="QMU27780.1"/>
    <property type="molecule type" value="Genomic_DNA"/>
</dbReference>
<dbReference type="Proteomes" id="UP000514509">
    <property type="component" value="Chromosome"/>
</dbReference>
<accession>A0A7L7L4S3</accession>
<dbReference type="KEGG" id="add:HUW48_06850"/>
<dbReference type="AlphaFoldDB" id="A0A7L7L4S3"/>
<dbReference type="RefSeq" id="WP_182414972.1">
    <property type="nucleotide sequence ID" value="NZ_CP055153.1"/>
</dbReference>
<organism evidence="1 2">
    <name type="scientific">Adhaeribacter radiodurans</name>
    <dbReference type="NCBI Taxonomy" id="2745197"/>
    <lineage>
        <taxon>Bacteria</taxon>
        <taxon>Pseudomonadati</taxon>
        <taxon>Bacteroidota</taxon>
        <taxon>Cytophagia</taxon>
        <taxon>Cytophagales</taxon>
        <taxon>Hymenobacteraceae</taxon>
        <taxon>Adhaeribacter</taxon>
    </lineage>
</organism>
<evidence type="ECO:0000313" key="1">
    <source>
        <dbReference type="EMBL" id="QMU27780.1"/>
    </source>
</evidence>